<proteinExistence type="predicted"/>
<reference evidence="1" key="1">
    <citation type="submission" date="2019-10" db="EMBL/GenBank/DDBJ databases">
        <authorList>
            <person name="Soares A.E.R."/>
            <person name="Aleixo A."/>
            <person name="Schneider P."/>
            <person name="Miyaki C.Y."/>
            <person name="Schneider M.P."/>
            <person name="Mello C."/>
            <person name="Vasconcelos A.T.R."/>
        </authorList>
    </citation>
    <scope>NUCLEOTIDE SEQUENCE</scope>
    <source>
        <tissue evidence="1">Muscle</tissue>
    </source>
</reference>
<keyword evidence="2" id="KW-1185">Reference proteome</keyword>
<comment type="caution">
    <text evidence="1">The sequence shown here is derived from an EMBL/GenBank/DDBJ whole genome shotgun (WGS) entry which is preliminary data.</text>
</comment>
<gene>
    <name evidence="1" type="ORF">WISP_02531</name>
</gene>
<organism evidence="1 2">
    <name type="scientific">Willisornis vidua</name>
    <name type="common">Xingu scale-backed antbird</name>
    <dbReference type="NCBI Taxonomy" id="1566151"/>
    <lineage>
        <taxon>Eukaryota</taxon>
        <taxon>Metazoa</taxon>
        <taxon>Chordata</taxon>
        <taxon>Craniata</taxon>
        <taxon>Vertebrata</taxon>
        <taxon>Euteleostomi</taxon>
        <taxon>Archelosauria</taxon>
        <taxon>Archosauria</taxon>
        <taxon>Dinosauria</taxon>
        <taxon>Saurischia</taxon>
        <taxon>Theropoda</taxon>
        <taxon>Coelurosauria</taxon>
        <taxon>Aves</taxon>
        <taxon>Neognathae</taxon>
        <taxon>Neoaves</taxon>
        <taxon>Telluraves</taxon>
        <taxon>Australaves</taxon>
        <taxon>Passeriformes</taxon>
        <taxon>Thamnophilidae</taxon>
        <taxon>Willisornis</taxon>
    </lineage>
</organism>
<name>A0ABQ9DTY6_9PASS</name>
<protein>
    <submittedName>
        <fullName evidence="1">Uncharacterized protein</fullName>
    </submittedName>
</protein>
<evidence type="ECO:0000313" key="1">
    <source>
        <dbReference type="EMBL" id="KAJ7427959.1"/>
    </source>
</evidence>
<sequence>MCESNSPADMEVREVGGEEDEIPLQPMVKTMVSHTAPLLPMELHSEANTHPQPMEDPMLEQNDAEMLERVQRRAVKLVKSLEHKSGKEWLRELRVFSLEKRRGSGDLIALYTYLKEGYGQIVIADVTFSSSRLQCAGPDSASSDQTVTVTISCIRSPERGRVYTYIQLTNETGFPKCMILNGGSQLMRMGTILSKTQSLSKNELGSNLGLIGHGYETVYKMRKGELPFFIR</sequence>
<accession>A0ABQ9DTY6</accession>
<dbReference type="Proteomes" id="UP001145742">
    <property type="component" value="Unassembled WGS sequence"/>
</dbReference>
<dbReference type="EMBL" id="WHWB01031776">
    <property type="protein sequence ID" value="KAJ7427959.1"/>
    <property type="molecule type" value="Genomic_DNA"/>
</dbReference>
<evidence type="ECO:0000313" key="2">
    <source>
        <dbReference type="Proteomes" id="UP001145742"/>
    </source>
</evidence>